<dbReference type="Gene3D" id="3.10.580.10">
    <property type="entry name" value="CBS-domain"/>
    <property type="match status" value="1"/>
</dbReference>
<feature type="domain" description="CBS" evidence="3">
    <location>
        <begin position="71"/>
        <end position="126"/>
    </location>
</feature>
<dbReference type="RefSeq" id="WP_330165245.1">
    <property type="nucleotide sequence ID" value="NZ_CP046640.1"/>
</dbReference>
<dbReference type="PANTHER" id="PTHR43080">
    <property type="entry name" value="CBS DOMAIN-CONTAINING PROTEIN CBSX3, MITOCHONDRIAL"/>
    <property type="match status" value="1"/>
</dbReference>
<dbReference type="AlphaFoldDB" id="A0A8A7KC42"/>
<dbReference type="InterPro" id="IPR046342">
    <property type="entry name" value="CBS_dom_sf"/>
</dbReference>
<evidence type="ECO:0000313" key="4">
    <source>
        <dbReference type="EMBL" id="QTL97655.1"/>
    </source>
</evidence>
<dbReference type="InterPro" id="IPR000644">
    <property type="entry name" value="CBS_dom"/>
</dbReference>
<dbReference type="SUPFAM" id="SSF54631">
    <property type="entry name" value="CBS-domain pair"/>
    <property type="match status" value="1"/>
</dbReference>
<feature type="domain" description="CBS" evidence="3">
    <location>
        <begin position="7"/>
        <end position="63"/>
    </location>
</feature>
<evidence type="ECO:0000313" key="5">
    <source>
        <dbReference type="Proteomes" id="UP000665020"/>
    </source>
</evidence>
<organism evidence="4 5">
    <name type="scientific">Iocasia fonsfrigidae</name>
    <dbReference type="NCBI Taxonomy" id="2682810"/>
    <lineage>
        <taxon>Bacteria</taxon>
        <taxon>Bacillati</taxon>
        <taxon>Bacillota</taxon>
        <taxon>Clostridia</taxon>
        <taxon>Halanaerobiales</taxon>
        <taxon>Halanaerobiaceae</taxon>
        <taxon>Iocasia</taxon>
    </lineage>
</organism>
<dbReference type="KEGG" id="ifn:GM661_06480"/>
<dbReference type="CDD" id="cd04622">
    <property type="entry name" value="CBS_pair_HRP1_like"/>
    <property type="match status" value="1"/>
</dbReference>
<dbReference type="InterPro" id="IPR051257">
    <property type="entry name" value="Diverse_CBS-Domain"/>
</dbReference>
<dbReference type="SMART" id="SM00116">
    <property type="entry name" value="CBS"/>
    <property type="match status" value="2"/>
</dbReference>
<dbReference type="Pfam" id="PF00571">
    <property type="entry name" value="CBS"/>
    <property type="match status" value="2"/>
</dbReference>
<protein>
    <submittedName>
        <fullName evidence="4">CBS domain-containing protein</fullName>
    </submittedName>
</protein>
<evidence type="ECO:0000256" key="2">
    <source>
        <dbReference type="PROSITE-ProRule" id="PRU00703"/>
    </source>
</evidence>
<name>A0A8A7KC42_9FIRM</name>
<dbReference type="EMBL" id="CP046640">
    <property type="protein sequence ID" value="QTL97655.1"/>
    <property type="molecule type" value="Genomic_DNA"/>
</dbReference>
<dbReference type="PROSITE" id="PS51371">
    <property type="entry name" value="CBS"/>
    <property type="match status" value="2"/>
</dbReference>
<proteinExistence type="predicted"/>
<evidence type="ECO:0000256" key="1">
    <source>
        <dbReference type="ARBA" id="ARBA00023122"/>
    </source>
</evidence>
<reference evidence="4" key="1">
    <citation type="submission" date="2019-12" db="EMBL/GenBank/DDBJ databases">
        <authorList>
            <person name="zhang j."/>
            <person name="sun C.M."/>
        </authorList>
    </citation>
    <scope>NUCLEOTIDE SEQUENCE</scope>
    <source>
        <strain evidence="4">NS-1</strain>
    </source>
</reference>
<sequence>MQLRDIMTNNVQTVNPNSSVKDAATIMKNLNVGSVPVCEGKRAVGIITDRDIAIRNVANNGDSNTPVTQVMSKNMIYGQPDMSDQEAATLMAEKQIRRLPVVENDNLVGIVSLGDLAVNSRSDMEAGEALSTISKPSKPAK</sequence>
<dbReference type="PANTHER" id="PTHR43080:SF2">
    <property type="entry name" value="CBS DOMAIN-CONTAINING PROTEIN"/>
    <property type="match status" value="1"/>
</dbReference>
<keyword evidence="5" id="KW-1185">Reference proteome</keyword>
<dbReference type="Proteomes" id="UP000665020">
    <property type="component" value="Chromosome"/>
</dbReference>
<accession>A0A8A7KC42</accession>
<evidence type="ECO:0000259" key="3">
    <source>
        <dbReference type="PROSITE" id="PS51371"/>
    </source>
</evidence>
<gene>
    <name evidence="4" type="ORF">GM661_06480</name>
</gene>
<keyword evidence="1 2" id="KW-0129">CBS domain</keyword>